<reference evidence="1" key="1">
    <citation type="submission" date="2021-01" db="EMBL/GenBank/DDBJ databases">
        <authorList>
            <person name="Corre E."/>
            <person name="Pelletier E."/>
            <person name="Niang G."/>
            <person name="Scheremetjew M."/>
            <person name="Finn R."/>
            <person name="Kale V."/>
            <person name="Holt S."/>
            <person name="Cochrane G."/>
            <person name="Meng A."/>
            <person name="Brown T."/>
            <person name="Cohen L."/>
        </authorList>
    </citation>
    <scope>NUCLEOTIDE SEQUENCE</scope>
    <source>
        <strain evidence="1">OF101</strain>
    </source>
</reference>
<proteinExistence type="predicted"/>
<name>A0A7S1WLN5_ALECA</name>
<gene>
    <name evidence="1" type="ORF">ACAT0790_LOCUS52255</name>
</gene>
<dbReference type="AlphaFoldDB" id="A0A7S1WLN5"/>
<evidence type="ECO:0000313" key="1">
    <source>
        <dbReference type="EMBL" id="CAD9175486.1"/>
    </source>
</evidence>
<accession>A0A7S1WLN5</accession>
<organism evidence="1">
    <name type="scientific">Alexandrium catenella</name>
    <name type="common">Red tide dinoflagellate</name>
    <name type="synonym">Gonyaulax catenella</name>
    <dbReference type="NCBI Taxonomy" id="2925"/>
    <lineage>
        <taxon>Eukaryota</taxon>
        <taxon>Sar</taxon>
        <taxon>Alveolata</taxon>
        <taxon>Dinophyceae</taxon>
        <taxon>Gonyaulacales</taxon>
        <taxon>Pyrocystaceae</taxon>
        <taxon>Alexandrium</taxon>
    </lineage>
</organism>
<protein>
    <submittedName>
        <fullName evidence="1">Uncharacterized protein</fullName>
    </submittedName>
</protein>
<dbReference type="EMBL" id="HBGE01087769">
    <property type="protein sequence ID" value="CAD9175486.1"/>
    <property type="molecule type" value="Transcribed_RNA"/>
</dbReference>
<sequence length="498" mass="56175">MFQVVTDLAFGEEDSADFGTSAALVHALGLDFTDEMDGKLLRRDIQTEMDLASDRAGEERQDLEEISEGLTQAMSDELIRLVNSEIEAPFKEQGLPIKESPEAWIQKTTQALRRVADHIEKQELKKPLENWIQKAAAASGAMANQFMDTYMDWQNVASSSLVLQAQKTSMGDPDGALVKRNIEQAMHIFGKTTTDDIRQFENISRTVHKAWESEIHRVVNDFSAMTIGKLSDKSLQWAANRHTNYEHRKKQLEDWMHENVRDGMMEWKMLDYLRRQYVTVSTAVDTWMNNTIDWERLAAGEFIQQKQVIKAASSVDATEIADMTADLKERMDDMMRLQADLIAVEQVSNEWHQTLGQSINSITTGNLDADAAATLKTSMDASALLAKTYYETSVGLQKIASGYYKLISQQELVDGPSESLLYSTADDFEKVIALQERITDKTTGEPKSILEDGQLTPQSIDRIEQIIDKSANLARQWLVKNMDFQRVAGDALTTKAKL</sequence>